<evidence type="ECO:0000313" key="5">
    <source>
        <dbReference type="EMBL" id="OXM16292.1"/>
    </source>
</evidence>
<dbReference type="Pfam" id="PF00753">
    <property type="entry name" value="Lactamase_B"/>
    <property type="match status" value="1"/>
</dbReference>
<comment type="catalytic activity">
    <reaction evidence="3">
        <text>3',5'-cyclic UMP + H2O = UMP + H(+)</text>
        <dbReference type="Rhea" id="RHEA:70575"/>
        <dbReference type="ChEBI" id="CHEBI:15377"/>
        <dbReference type="ChEBI" id="CHEBI:15378"/>
        <dbReference type="ChEBI" id="CHEBI:57865"/>
        <dbReference type="ChEBI" id="CHEBI:184387"/>
    </reaction>
    <physiologicalReaction direction="left-to-right" evidence="3">
        <dbReference type="Rhea" id="RHEA:70576"/>
    </physiologicalReaction>
</comment>
<protein>
    <recommendedName>
        <fullName evidence="4">Metallo-beta-lactamase domain-containing protein</fullName>
    </recommendedName>
</protein>
<dbReference type="RefSeq" id="WP_089523376.1">
    <property type="nucleotide sequence ID" value="NZ_NMUQ01000001.1"/>
</dbReference>
<dbReference type="EMBL" id="NMUQ01000001">
    <property type="protein sequence ID" value="OXM16292.1"/>
    <property type="molecule type" value="Genomic_DNA"/>
</dbReference>
<accession>A0A229P235</accession>
<dbReference type="SUPFAM" id="SSF56281">
    <property type="entry name" value="Metallo-hydrolase/oxidoreductase"/>
    <property type="match status" value="1"/>
</dbReference>
<dbReference type="OrthoDB" id="9802248at2"/>
<proteinExistence type="predicted"/>
<dbReference type="PANTHER" id="PTHR42951">
    <property type="entry name" value="METALLO-BETA-LACTAMASE DOMAIN-CONTAINING"/>
    <property type="match status" value="1"/>
</dbReference>
<evidence type="ECO:0000256" key="2">
    <source>
        <dbReference type="ARBA" id="ARBA00034301"/>
    </source>
</evidence>
<gene>
    <name evidence="5" type="ORF">CGZ75_06285</name>
</gene>
<organism evidence="5 6">
    <name type="scientific">Paenibacillus herberti</name>
    <dbReference type="NCBI Taxonomy" id="1619309"/>
    <lineage>
        <taxon>Bacteria</taxon>
        <taxon>Bacillati</taxon>
        <taxon>Bacillota</taxon>
        <taxon>Bacilli</taxon>
        <taxon>Bacillales</taxon>
        <taxon>Paenibacillaceae</taxon>
        <taxon>Paenibacillus</taxon>
    </lineage>
</organism>
<dbReference type="InterPro" id="IPR036866">
    <property type="entry name" value="RibonucZ/Hydroxyglut_hydro"/>
</dbReference>
<dbReference type="Proteomes" id="UP000215145">
    <property type="component" value="Unassembled WGS sequence"/>
</dbReference>
<evidence type="ECO:0000313" key="6">
    <source>
        <dbReference type="Proteomes" id="UP000215145"/>
    </source>
</evidence>
<evidence type="ECO:0000259" key="4">
    <source>
        <dbReference type="SMART" id="SM00849"/>
    </source>
</evidence>
<dbReference type="PANTHER" id="PTHR42951:SF4">
    <property type="entry name" value="ACYL-COENZYME A THIOESTERASE MBLAC2"/>
    <property type="match status" value="1"/>
</dbReference>
<comment type="caution">
    <text evidence="5">The sequence shown here is derived from an EMBL/GenBank/DDBJ whole genome shotgun (WGS) entry which is preliminary data.</text>
</comment>
<sequence>MSLAVKRLHRIPCLIGGNKPLYQHVLEGEDTVVWIDTGIASTPQQEMIPYWQSHVSSDEAAQKKQLLVITHADVDHFGGYAQMKHWMPQLSSMAHRADVAWIADPERIITERYNMHAADGLQLTAERIDQLKERGGGGGRIDMSLIGGETIQLGDAGDWQLLHTPGHSPGHLIFWEQSSRTAVIGDAVLGCGLLNTAGELVAPPPYYDCGSYRDTIQLLRSLQPDVVYSSHFPVMEAAAFQRFLDESMELTRQLDHVLVLLPKGRKYTLGELCLEAGTQLGYWPELAWNGLCDPLSAHLLEKSREGSVRSSFDEGLRLYSFN</sequence>
<comment type="catalytic activity">
    <reaction evidence="1">
        <text>3',5'-cyclic CMP + H2O = CMP + H(+)</text>
        <dbReference type="Rhea" id="RHEA:72675"/>
        <dbReference type="ChEBI" id="CHEBI:15377"/>
        <dbReference type="ChEBI" id="CHEBI:15378"/>
        <dbReference type="ChEBI" id="CHEBI:58003"/>
        <dbReference type="ChEBI" id="CHEBI:60377"/>
    </reaction>
    <physiologicalReaction direction="left-to-right" evidence="1">
        <dbReference type="Rhea" id="RHEA:72676"/>
    </physiologicalReaction>
</comment>
<keyword evidence="6" id="KW-1185">Reference proteome</keyword>
<reference evidence="5 6" key="1">
    <citation type="submission" date="2017-07" db="EMBL/GenBank/DDBJ databases">
        <title>Paenibacillus herberti R33 genome sequencing and assembly.</title>
        <authorList>
            <person name="Su W."/>
        </authorList>
    </citation>
    <scope>NUCLEOTIDE SEQUENCE [LARGE SCALE GENOMIC DNA]</scope>
    <source>
        <strain evidence="5 6">R33</strain>
    </source>
</reference>
<name>A0A229P235_9BACL</name>
<dbReference type="InterPro" id="IPR001279">
    <property type="entry name" value="Metallo-B-lactamas"/>
</dbReference>
<dbReference type="InterPro" id="IPR050855">
    <property type="entry name" value="NDM-1-like"/>
</dbReference>
<evidence type="ECO:0000256" key="1">
    <source>
        <dbReference type="ARBA" id="ARBA00034221"/>
    </source>
</evidence>
<comment type="function">
    <text evidence="2">Counteracts the endogenous Pycsar antiviral defense system. Phosphodiesterase that enables metal-dependent hydrolysis of host cyclic nucleotide Pycsar defense signals such as cCMP and cUMP.</text>
</comment>
<evidence type="ECO:0000256" key="3">
    <source>
        <dbReference type="ARBA" id="ARBA00048505"/>
    </source>
</evidence>
<dbReference type="SMART" id="SM00849">
    <property type="entry name" value="Lactamase_B"/>
    <property type="match status" value="1"/>
</dbReference>
<dbReference type="AlphaFoldDB" id="A0A229P235"/>
<feature type="domain" description="Metallo-beta-lactamase" evidence="4">
    <location>
        <begin position="20"/>
        <end position="231"/>
    </location>
</feature>
<dbReference type="Gene3D" id="3.60.15.10">
    <property type="entry name" value="Ribonuclease Z/Hydroxyacylglutathione hydrolase-like"/>
    <property type="match status" value="1"/>
</dbReference>